<feature type="transmembrane region" description="Helical" evidence="5">
    <location>
        <begin position="146"/>
        <end position="167"/>
    </location>
</feature>
<protein>
    <recommendedName>
        <fullName evidence="8">DoxX family protein</fullName>
    </recommendedName>
</protein>
<keyword evidence="2 5" id="KW-0812">Transmembrane</keyword>
<evidence type="ECO:0008006" key="8">
    <source>
        <dbReference type="Google" id="ProtNLM"/>
    </source>
</evidence>
<evidence type="ECO:0000256" key="4">
    <source>
        <dbReference type="ARBA" id="ARBA00023136"/>
    </source>
</evidence>
<evidence type="ECO:0000313" key="7">
    <source>
        <dbReference type="Proteomes" id="UP000176914"/>
    </source>
</evidence>
<dbReference type="GO" id="GO:0016020">
    <property type="term" value="C:membrane"/>
    <property type="evidence" value="ECO:0007669"/>
    <property type="project" value="UniProtKB-SubCell"/>
</dbReference>
<feature type="transmembrane region" description="Helical" evidence="5">
    <location>
        <begin position="110"/>
        <end position="134"/>
    </location>
</feature>
<evidence type="ECO:0000256" key="1">
    <source>
        <dbReference type="ARBA" id="ARBA00004141"/>
    </source>
</evidence>
<keyword evidence="3 5" id="KW-1133">Transmembrane helix</keyword>
<dbReference type="Pfam" id="PF07681">
    <property type="entry name" value="DoxX"/>
    <property type="match status" value="1"/>
</dbReference>
<evidence type="ECO:0000313" key="6">
    <source>
        <dbReference type="EMBL" id="OGG69286.1"/>
    </source>
</evidence>
<dbReference type="AlphaFoldDB" id="A0A1F6E6L5"/>
<dbReference type="EMBL" id="MFLL01000015">
    <property type="protein sequence ID" value="OGG69286.1"/>
    <property type="molecule type" value="Genomic_DNA"/>
</dbReference>
<comment type="caution">
    <text evidence="6">The sequence shown here is derived from an EMBL/GenBank/DDBJ whole genome shotgun (WGS) entry which is preliminary data.</text>
</comment>
<name>A0A1F6E6L5_9BACT</name>
<gene>
    <name evidence="6" type="ORF">A3C20_03280</name>
</gene>
<accession>A0A1F6E6L5</accession>
<proteinExistence type="predicted"/>
<reference evidence="6 7" key="1">
    <citation type="journal article" date="2016" name="Nat. Commun.">
        <title>Thousands of microbial genomes shed light on interconnected biogeochemical processes in an aquifer system.</title>
        <authorList>
            <person name="Anantharaman K."/>
            <person name="Brown C.T."/>
            <person name="Hug L.A."/>
            <person name="Sharon I."/>
            <person name="Castelle C.J."/>
            <person name="Probst A.J."/>
            <person name="Thomas B.C."/>
            <person name="Singh A."/>
            <person name="Wilkins M.J."/>
            <person name="Karaoz U."/>
            <person name="Brodie E.L."/>
            <person name="Williams K.H."/>
            <person name="Hubbard S.S."/>
            <person name="Banfield J.F."/>
        </authorList>
    </citation>
    <scope>NUCLEOTIDE SEQUENCE [LARGE SCALE GENOMIC DNA]</scope>
</reference>
<dbReference type="InterPro" id="IPR032808">
    <property type="entry name" value="DoxX"/>
</dbReference>
<evidence type="ECO:0000256" key="5">
    <source>
        <dbReference type="SAM" id="Phobius"/>
    </source>
</evidence>
<evidence type="ECO:0000256" key="3">
    <source>
        <dbReference type="ARBA" id="ARBA00022989"/>
    </source>
</evidence>
<sequence>MTRAIQTSSFYYFFAADTRSAWLWLIARAWLGYEWFMAGWEKFQNPVWWGNDAGAAISGFAKGALGKTAEFCTNPASCHPDVQWWYADFIQQTLVAHPYFWSHLIVLGELAVGVGLILGCLTGIAAFFGVVMNLNFMLAGTVSMNPIWATVGILIILAWRVAGHYGLDRYVLPILQRITGSRGRAG</sequence>
<dbReference type="Proteomes" id="UP000176914">
    <property type="component" value="Unassembled WGS sequence"/>
</dbReference>
<keyword evidence="4 5" id="KW-0472">Membrane</keyword>
<comment type="subcellular location">
    <subcellularLocation>
        <location evidence="1">Membrane</location>
        <topology evidence="1">Multi-pass membrane protein</topology>
    </subcellularLocation>
</comment>
<evidence type="ECO:0000256" key="2">
    <source>
        <dbReference type="ARBA" id="ARBA00022692"/>
    </source>
</evidence>
<dbReference type="PANTHER" id="PTHR39157:SF1">
    <property type="entry name" value="DOXX FAMILY PROTEIN"/>
    <property type="match status" value="1"/>
</dbReference>
<organism evidence="6 7">
    <name type="scientific">Candidatus Kaiserbacteria bacterium RIFCSPHIGHO2_02_FULL_55_25</name>
    <dbReference type="NCBI Taxonomy" id="1798498"/>
    <lineage>
        <taxon>Bacteria</taxon>
        <taxon>Candidatus Kaiseribacteriota</taxon>
    </lineage>
</organism>
<dbReference type="PANTHER" id="PTHR39157">
    <property type="entry name" value="INTEGRAL MEMBRANE PROTEIN-RELATED"/>
    <property type="match status" value="1"/>
</dbReference>